<dbReference type="Proteomes" id="UP000654670">
    <property type="component" value="Unassembled WGS sequence"/>
</dbReference>
<organism evidence="2 3">
    <name type="scientific">Sporolactobacillus putidus</name>
    <dbReference type="NCBI Taxonomy" id="492735"/>
    <lineage>
        <taxon>Bacteria</taxon>
        <taxon>Bacillati</taxon>
        <taxon>Bacillota</taxon>
        <taxon>Bacilli</taxon>
        <taxon>Bacillales</taxon>
        <taxon>Sporolactobacillaceae</taxon>
        <taxon>Sporolactobacillus</taxon>
    </lineage>
</organism>
<comment type="caution">
    <text evidence="2">The sequence shown here is derived from an EMBL/GenBank/DDBJ whole genome shotgun (WGS) entry which is preliminary data.</text>
</comment>
<evidence type="ECO:0000313" key="2">
    <source>
        <dbReference type="EMBL" id="GGL40302.1"/>
    </source>
</evidence>
<sequence>MKHQIQRTGGYLKAAITGAETERFITRCAEEGIRMWQVRRKNETTLICYIELTEAGKLKKILKETGSRMRILDKKGVPFLWGSIRSRLGMVAGLFFFLVLLLTLSNMVWDVEVNGADPKLEEQIRSLLKNDHLYVGSLEFFVPATDQLESKLSAKLINVTWIGVSQDGTSYRIDVVQKKYPKKIETAGPRNLVAAKQAVIHNMFVETGQPVVESNQFVKPGQILVLGRIGNENEPKFVSANGKVIGETWYQSETAIPMKSRYTLYTGKSATQHRLVFWGWSLPIWGFKAESFKNYDKEVIRKPLRFLIWELPVSYEQMLYREKQTVMRSLKENEALSEAKETAEKKLLNELPDDSEIVSSTIEDKRMESGKLTVRIHYIVYENIAIPQPIDPAKEQKNMKAK</sequence>
<dbReference type="NCBIfam" id="TIGR02876">
    <property type="entry name" value="spore_yqfD"/>
    <property type="match status" value="1"/>
</dbReference>
<dbReference type="RefSeq" id="WP_188800590.1">
    <property type="nucleotide sequence ID" value="NZ_BMOK01000001.1"/>
</dbReference>
<feature type="transmembrane region" description="Helical" evidence="1">
    <location>
        <begin position="88"/>
        <end position="109"/>
    </location>
</feature>
<name>A0A917RXD3_9BACL</name>
<accession>A0A917RXD3</accession>
<protein>
    <submittedName>
        <fullName evidence="2">Sporulation protein YqfD</fullName>
    </submittedName>
</protein>
<dbReference type="Pfam" id="PF06898">
    <property type="entry name" value="YqfD"/>
    <property type="match status" value="1"/>
</dbReference>
<reference evidence="2" key="1">
    <citation type="journal article" date="2014" name="Int. J. Syst. Evol. Microbiol.">
        <title>Complete genome sequence of Corynebacterium casei LMG S-19264T (=DSM 44701T), isolated from a smear-ripened cheese.</title>
        <authorList>
            <consortium name="US DOE Joint Genome Institute (JGI-PGF)"/>
            <person name="Walter F."/>
            <person name="Albersmeier A."/>
            <person name="Kalinowski J."/>
            <person name="Ruckert C."/>
        </authorList>
    </citation>
    <scope>NUCLEOTIDE SEQUENCE</scope>
    <source>
        <strain evidence="2">JCM 15325</strain>
    </source>
</reference>
<proteinExistence type="predicted"/>
<evidence type="ECO:0000256" key="1">
    <source>
        <dbReference type="SAM" id="Phobius"/>
    </source>
</evidence>
<dbReference type="EMBL" id="BMOK01000001">
    <property type="protein sequence ID" value="GGL40302.1"/>
    <property type="molecule type" value="Genomic_DNA"/>
</dbReference>
<reference evidence="2" key="2">
    <citation type="submission" date="2020-09" db="EMBL/GenBank/DDBJ databases">
        <authorList>
            <person name="Sun Q."/>
            <person name="Ohkuma M."/>
        </authorList>
    </citation>
    <scope>NUCLEOTIDE SEQUENCE</scope>
    <source>
        <strain evidence="2">JCM 15325</strain>
    </source>
</reference>
<dbReference type="AlphaFoldDB" id="A0A917RXD3"/>
<dbReference type="PIRSF" id="PIRSF029895">
    <property type="entry name" value="SpoIV"/>
    <property type="match status" value="1"/>
</dbReference>
<gene>
    <name evidence="2" type="primary">spoIV</name>
    <name evidence="2" type="ORF">GCM10007968_00330</name>
</gene>
<evidence type="ECO:0000313" key="3">
    <source>
        <dbReference type="Proteomes" id="UP000654670"/>
    </source>
</evidence>
<keyword evidence="3" id="KW-1185">Reference proteome</keyword>
<keyword evidence="1" id="KW-0472">Membrane</keyword>
<dbReference type="InterPro" id="IPR010690">
    <property type="entry name" value="YqfD"/>
</dbReference>
<keyword evidence="1" id="KW-1133">Transmembrane helix</keyword>
<keyword evidence="1" id="KW-0812">Transmembrane</keyword>